<evidence type="ECO:0000313" key="3">
    <source>
        <dbReference type="EMBL" id="KAE9233053.1"/>
    </source>
</evidence>
<dbReference type="Proteomes" id="UP000476176">
    <property type="component" value="Unassembled WGS sequence"/>
</dbReference>
<dbReference type="Proteomes" id="UP000460718">
    <property type="component" value="Unassembled WGS sequence"/>
</dbReference>
<name>A0A6A3KKD4_9STRA</name>
<proteinExistence type="predicted"/>
<feature type="compositionally biased region" description="Polar residues" evidence="1">
    <location>
        <begin position="84"/>
        <end position="102"/>
    </location>
</feature>
<dbReference type="EMBL" id="QXFW01000614">
    <property type="protein sequence ID" value="KAE9007292.1"/>
    <property type="molecule type" value="Genomic_DNA"/>
</dbReference>
<evidence type="ECO:0000313" key="4">
    <source>
        <dbReference type="Proteomes" id="UP000460718"/>
    </source>
</evidence>
<evidence type="ECO:0000313" key="5">
    <source>
        <dbReference type="Proteomes" id="UP000476176"/>
    </source>
</evidence>
<evidence type="ECO:0000256" key="1">
    <source>
        <dbReference type="SAM" id="MobiDB-lite"/>
    </source>
</evidence>
<dbReference type="AlphaFoldDB" id="A0A6A3KKD4"/>
<reference evidence="4 5" key="1">
    <citation type="submission" date="2018-09" db="EMBL/GenBank/DDBJ databases">
        <title>Genomic investigation of the strawberry pathogen Phytophthora fragariae indicates pathogenicity is determined by transcriptional variation in three key races.</title>
        <authorList>
            <person name="Adams T.M."/>
            <person name="Armitage A.D."/>
            <person name="Sobczyk M.K."/>
            <person name="Bates H.J."/>
            <person name="Dunwell J.M."/>
            <person name="Nellist C.F."/>
            <person name="Harrison R.J."/>
        </authorList>
    </citation>
    <scope>NUCLEOTIDE SEQUENCE [LARGE SCALE GENOMIC DNA]</scope>
    <source>
        <strain evidence="3 5">BC-23</strain>
        <strain evidence="2 4">SCRP245</strain>
    </source>
</reference>
<sequence>MDLSLFASVLDRGSSMHIESLGDTQTPRRTTAPSQYFCLRHADVGAHEPGYGMELQMLYAAEHTAKAGQCEQQTPLPPVPASRQPESQSPGVSTQYQYQPHNQGGPFRYPDVRQNMLTIPRRFERQEAPRQSACGFPWSANVKVDPPLGHYLLETAERYNIKQVNTWWNQLPTLQYLMERMPDGFKTSITPAQAMKLFTEPNDTKRSWIDHCMYIMAVSEATGG</sequence>
<evidence type="ECO:0000313" key="2">
    <source>
        <dbReference type="EMBL" id="KAE9007292.1"/>
    </source>
</evidence>
<accession>A0A6A3KKD4</accession>
<comment type="caution">
    <text evidence="2">The sequence shown here is derived from an EMBL/GenBank/DDBJ whole genome shotgun (WGS) entry which is preliminary data.</text>
</comment>
<gene>
    <name evidence="3" type="ORF">PF004_g9746</name>
    <name evidence="2" type="ORF">PF011_g11185</name>
</gene>
<protein>
    <submittedName>
        <fullName evidence="2">Uncharacterized protein</fullName>
    </submittedName>
</protein>
<feature type="region of interest" description="Disordered" evidence="1">
    <location>
        <begin position="66"/>
        <end position="110"/>
    </location>
</feature>
<dbReference type="EMBL" id="QXGC01000487">
    <property type="protein sequence ID" value="KAE9233053.1"/>
    <property type="molecule type" value="Genomic_DNA"/>
</dbReference>
<organism evidence="2 4">
    <name type="scientific">Phytophthora fragariae</name>
    <dbReference type="NCBI Taxonomy" id="53985"/>
    <lineage>
        <taxon>Eukaryota</taxon>
        <taxon>Sar</taxon>
        <taxon>Stramenopiles</taxon>
        <taxon>Oomycota</taxon>
        <taxon>Peronosporomycetes</taxon>
        <taxon>Peronosporales</taxon>
        <taxon>Peronosporaceae</taxon>
        <taxon>Phytophthora</taxon>
    </lineage>
</organism>